<evidence type="ECO:0000313" key="1">
    <source>
        <dbReference type="EMBL" id="OGG48549.1"/>
    </source>
</evidence>
<dbReference type="EMBL" id="MFKU01000011">
    <property type="protein sequence ID" value="OGG48549.1"/>
    <property type="molecule type" value="Genomic_DNA"/>
</dbReference>
<proteinExistence type="predicted"/>
<gene>
    <name evidence="1" type="ORF">A2678_03625</name>
</gene>
<comment type="caution">
    <text evidence="1">The sequence shown here is derived from an EMBL/GenBank/DDBJ whole genome shotgun (WGS) entry which is preliminary data.</text>
</comment>
<organism evidence="1 2">
    <name type="scientific">Candidatus Kaiserbacteria bacterium RIFCSPHIGHO2_01_FULL_53_31</name>
    <dbReference type="NCBI Taxonomy" id="1798481"/>
    <lineage>
        <taxon>Bacteria</taxon>
        <taxon>Candidatus Kaiseribacteriota</taxon>
    </lineage>
</organism>
<dbReference type="STRING" id="1798481.A2678_03625"/>
<sequence>MGLLARYKREKEKADTLYRNIGKVRCPYFGTDIVFNSDGFHHLQFSAERERPKEEQMLKFSLLPAVPPILRNAGTIQEYRHTMEPVGQKRYSDGAREMREIEYWGIVAITKGERPIRIKIILRRVGNGNIIFWSVMPTVKLKDGDAYLRLASPTIASE</sequence>
<reference evidence="1 2" key="1">
    <citation type="journal article" date="2016" name="Nat. Commun.">
        <title>Thousands of microbial genomes shed light on interconnected biogeochemical processes in an aquifer system.</title>
        <authorList>
            <person name="Anantharaman K."/>
            <person name="Brown C.T."/>
            <person name="Hug L.A."/>
            <person name="Sharon I."/>
            <person name="Castelle C.J."/>
            <person name="Probst A.J."/>
            <person name="Thomas B.C."/>
            <person name="Singh A."/>
            <person name="Wilkins M.J."/>
            <person name="Karaoz U."/>
            <person name="Brodie E.L."/>
            <person name="Williams K.H."/>
            <person name="Hubbard S.S."/>
            <person name="Banfield J.F."/>
        </authorList>
    </citation>
    <scope>NUCLEOTIDE SEQUENCE [LARGE SCALE GENOMIC DNA]</scope>
</reference>
<dbReference type="Proteomes" id="UP000178815">
    <property type="component" value="Unassembled WGS sequence"/>
</dbReference>
<name>A0A1F6CH85_9BACT</name>
<evidence type="ECO:0000313" key="2">
    <source>
        <dbReference type="Proteomes" id="UP000178815"/>
    </source>
</evidence>
<accession>A0A1F6CH85</accession>
<dbReference type="AlphaFoldDB" id="A0A1F6CH85"/>
<protein>
    <submittedName>
        <fullName evidence="1">Uncharacterized protein</fullName>
    </submittedName>
</protein>